<feature type="compositionally biased region" description="Polar residues" evidence="1">
    <location>
        <begin position="196"/>
        <end position="211"/>
    </location>
</feature>
<feature type="compositionally biased region" description="Low complexity" evidence="1">
    <location>
        <begin position="218"/>
        <end position="234"/>
    </location>
</feature>
<reference evidence="3" key="1">
    <citation type="journal article" date="2018" name="Nat. Microbiol.">
        <title>Leveraging single-cell genomics to expand the fungal tree of life.</title>
        <authorList>
            <person name="Ahrendt S.R."/>
            <person name="Quandt C.A."/>
            <person name="Ciobanu D."/>
            <person name="Clum A."/>
            <person name="Salamov A."/>
            <person name="Andreopoulos B."/>
            <person name="Cheng J.F."/>
            <person name="Woyke T."/>
            <person name="Pelin A."/>
            <person name="Henrissat B."/>
            <person name="Reynolds N.K."/>
            <person name="Benny G.L."/>
            <person name="Smith M.E."/>
            <person name="James T.Y."/>
            <person name="Grigoriev I.V."/>
        </authorList>
    </citation>
    <scope>NUCLEOTIDE SEQUENCE [LARGE SCALE GENOMIC DNA]</scope>
    <source>
        <strain evidence="3">RSA 468</strain>
    </source>
</reference>
<feature type="compositionally biased region" description="Basic and acidic residues" evidence="1">
    <location>
        <begin position="169"/>
        <end position="183"/>
    </location>
</feature>
<dbReference type="EMBL" id="ML003389">
    <property type="protein sequence ID" value="RKP34047.1"/>
    <property type="molecule type" value="Genomic_DNA"/>
</dbReference>
<evidence type="ECO:0000313" key="2">
    <source>
        <dbReference type="EMBL" id="RKP34047.1"/>
    </source>
</evidence>
<protein>
    <recommendedName>
        <fullName evidence="4">V-SNARE coiled-coil homology domain-containing protein</fullName>
    </recommendedName>
</protein>
<sequence length="290" mass="32044">MSSRIHTSLDHPTAIGSAHRHDSGHHHTGLRSWWHDKRRRYSRTEPAASEPSSAYDPLTTPRIPTRDNSIPGQPLGYQQPARHHSSALGTDTITPSNYSSNGSTKMTDSGKEDDAIPTTSGGLLHPSDEPSGDVTLPTRRRSLFSFRRHHPRTRRVVSTPGDTTNSGHGSDRAAAEVPPEHQTQHHHQSLSPSQQPARSPSTSIPAYQGRNTNRRPHANQLFNNGNNNPAAGSNGRDDPFADSEQLLADRGERLADTQAHTAKMRKASANFYDSIKAYNDRNANKKWYQI</sequence>
<gene>
    <name evidence="2" type="ORF">BJ085DRAFT_32953</name>
</gene>
<dbReference type="AlphaFoldDB" id="A0A4P9ZLA0"/>
<dbReference type="STRING" id="215637.A0A4P9ZLA0"/>
<organism evidence="2 3">
    <name type="scientific">Dimargaris cristalligena</name>
    <dbReference type="NCBI Taxonomy" id="215637"/>
    <lineage>
        <taxon>Eukaryota</taxon>
        <taxon>Fungi</taxon>
        <taxon>Fungi incertae sedis</taxon>
        <taxon>Zoopagomycota</taxon>
        <taxon>Kickxellomycotina</taxon>
        <taxon>Dimargaritomycetes</taxon>
        <taxon>Dimargaritales</taxon>
        <taxon>Dimargaritaceae</taxon>
        <taxon>Dimargaris</taxon>
    </lineage>
</organism>
<accession>A0A4P9ZLA0</accession>
<evidence type="ECO:0000256" key="1">
    <source>
        <dbReference type="SAM" id="MobiDB-lite"/>
    </source>
</evidence>
<feature type="compositionally biased region" description="Polar residues" evidence="1">
    <location>
        <begin position="87"/>
        <end position="107"/>
    </location>
</feature>
<feature type="compositionally biased region" description="Basic residues" evidence="1">
    <location>
        <begin position="138"/>
        <end position="155"/>
    </location>
</feature>
<name>A0A4P9ZLA0_9FUNG</name>
<evidence type="ECO:0008006" key="4">
    <source>
        <dbReference type="Google" id="ProtNLM"/>
    </source>
</evidence>
<evidence type="ECO:0000313" key="3">
    <source>
        <dbReference type="Proteomes" id="UP000268162"/>
    </source>
</evidence>
<feature type="region of interest" description="Disordered" evidence="1">
    <location>
        <begin position="1"/>
        <end position="241"/>
    </location>
</feature>
<dbReference type="OrthoDB" id="19944at2759"/>
<dbReference type="Proteomes" id="UP000268162">
    <property type="component" value="Unassembled WGS sequence"/>
</dbReference>
<proteinExistence type="predicted"/>
<keyword evidence="3" id="KW-1185">Reference proteome</keyword>